<dbReference type="SUPFAM" id="SSF51905">
    <property type="entry name" value="FAD/NAD(P)-binding domain"/>
    <property type="match status" value="1"/>
</dbReference>
<reference evidence="3 4" key="1">
    <citation type="submission" date="2023-07" db="EMBL/GenBank/DDBJ databases">
        <title>Sequencing the genomes of 1000 actinobacteria strains.</title>
        <authorList>
            <person name="Klenk H.-P."/>
        </authorList>
    </citation>
    <scope>NUCLEOTIDE SEQUENCE [LARGE SCALE GENOMIC DNA]</scope>
    <source>
        <strain evidence="3 4">DSM 44709</strain>
    </source>
</reference>
<proteinExistence type="predicted"/>
<dbReference type="Pfam" id="PF01494">
    <property type="entry name" value="FAD_binding_3"/>
    <property type="match status" value="1"/>
</dbReference>
<dbReference type="InterPro" id="IPR002938">
    <property type="entry name" value="FAD-bd"/>
</dbReference>
<gene>
    <name evidence="3" type="ORF">J2S42_002737</name>
</gene>
<dbReference type="Gene3D" id="3.50.50.60">
    <property type="entry name" value="FAD/NAD(P)-binding domain"/>
    <property type="match status" value="2"/>
</dbReference>
<dbReference type="AlphaFoldDB" id="A0AAE3VXZ1"/>
<organism evidence="3 4">
    <name type="scientific">Catenuloplanes indicus</name>
    <dbReference type="NCBI Taxonomy" id="137267"/>
    <lineage>
        <taxon>Bacteria</taxon>
        <taxon>Bacillati</taxon>
        <taxon>Actinomycetota</taxon>
        <taxon>Actinomycetes</taxon>
        <taxon>Micromonosporales</taxon>
        <taxon>Micromonosporaceae</taxon>
        <taxon>Catenuloplanes</taxon>
    </lineage>
</organism>
<accession>A0AAE3VXZ1</accession>
<dbReference type="NCBIfam" id="NF004833">
    <property type="entry name" value="PRK06185.1-1"/>
    <property type="match status" value="1"/>
</dbReference>
<sequence length="417" mass="45100">MSRTDEINTDVCVVGGGPAGLMLGLLLARAGVRTVVLEKHADFLRDFRGDTVHPSTLALLAELGLAERAEALPHRKVDRVSLTFADGTRRIGDLSRLKGWPPYIMFVPQWDFLEMLAAEAGRYDTFTLLREAEMTTLDRDPGGTVRGVRARTSGGGSLHVRAALTVACDGRSSAVRRELGLTPVEFGAPMDVLWFRMPRHDTDPAGIQGLVGAGGALVSIDRGSYWQIAYLIPKGAYGTVVAQGLDAFRTRVVSLFPALADRVGGLTSFDDVRTLTVQVDRLRRWHVPGALLIGDAAHAMSPIGGVGINLAIQDAVAAARLLAPALREGRLTGADLAAVQRRRMLPTRIVQNAQRVMQRAVVAPLLRTEKPVRAPLPLRVLDRFPVLQSIPARMIGVGPRPEHAPVRTGAERYPARS</sequence>
<keyword evidence="4" id="KW-1185">Reference proteome</keyword>
<feature type="domain" description="FAD-binding" evidence="2">
    <location>
        <begin position="9"/>
        <end position="352"/>
    </location>
</feature>
<dbReference type="GO" id="GO:0016491">
    <property type="term" value="F:oxidoreductase activity"/>
    <property type="evidence" value="ECO:0007669"/>
    <property type="project" value="UniProtKB-KW"/>
</dbReference>
<evidence type="ECO:0000256" key="1">
    <source>
        <dbReference type="ARBA" id="ARBA00023002"/>
    </source>
</evidence>
<dbReference type="PANTHER" id="PTHR43476:SF5">
    <property type="entry name" value="FAD-DEPENDENT MONOOXYGENASE"/>
    <property type="match status" value="1"/>
</dbReference>
<dbReference type="PANTHER" id="PTHR43476">
    <property type="entry name" value="3-(3-HYDROXY-PHENYL)PROPIONATE/3-HYDROXYCINNAMIC ACID HYDROXYLASE"/>
    <property type="match status" value="1"/>
</dbReference>
<dbReference type="GO" id="GO:0071949">
    <property type="term" value="F:FAD binding"/>
    <property type="evidence" value="ECO:0007669"/>
    <property type="project" value="InterPro"/>
</dbReference>
<dbReference type="InterPro" id="IPR036188">
    <property type="entry name" value="FAD/NAD-bd_sf"/>
</dbReference>
<dbReference type="PRINTS" id="PR00420">
    <property type="entry name" value="RNGMNOXGNASE"/>
</dbReference>
<keyword evidence="1" id="KW-0560">Oxidoreductase</keyword>
<comment type="caution">
    <text evidence="3">The sequence shown here is derived from an EMBL/GenBank/DDBJ whole genome shotgun (WGS) entry which is preliminary data.</text>
</comment>
<evidence type="ECO:0000259" key="2">
    <source>
        <dbReference type="Pfam" id="PF01494"/>
    </source>
</evidence>
<protein>
    <submittedName>
        <fullName evidence="3">2-polyprenyl-6-methoxyphenol hydroxylase-like FAD-dependent oxidoreductase</fullName>
    </submittedName>
</protein>
<dbReference type="EMBL" id="JAUSUZ010000001">
    <property type="protein sequence ID" value="MDQ0366068.1"/>
    <property type="molecule type" value="Genomic_DNA"/>
</dbReference>
<name>A0AAE3VXZ1_9ACTN</name>
<dbReference type="InterPro" id="IPR050631">
    <property type="entry name" value="PheA/TfdB_FAD_monoxygenase"/>
</dbReference>
<dbReference type="NCBIfam" id="NF004834">
    <property type="entry name" value="PRK06185.1-3"/>
    <property type="match status" value="1"/>
</dbReference>
<evidence type="ECO:0000313" key="3">
    <source>
        <dbReference type="EMBL" id="MDQ0366068.1"/>
    </source>
</evidence>
<dbReference type="Proteomes" id="UP001240236">
    <property type="component" value="Unassembled WGS sequence"/>
</dbReference>
<evidence type="ECO:0000313" key="4">
    <source>
        <dbReference type="Proteomes" id="UP001240236"/>
    </source>
</evidence>